<dbReference type="InterPro" id="IPR023213">
    <property type="entry name" value="CAT-like_dom_sf"/>
</dbReference>
<dbReference type="InterPro" id="IPR006162">
    <property type="entry name" value="Ppantetheine_attach_site"/>
</dbReference>
<dbReference type="CDD" id="cd19544">
    <property type="entry name" value="E-C_NRPS"/>
    <property type="match status" value="1"/>
</dbReference>
<dbReference type="PANTHER" id="PTHR45527">
    <property type="entry name" value="NONRIBOSOMAL PEPTIDE SYNTHETASE"/>
    <property type="match status" value="1"/>
</dbReference>
<dbReference type="GO" id="GO:0008610">
    <property type="term" value="P:lipid biosynthetic process"/>
    <property type="evidence" value="ECO:0007669"/>
    <property type="project" value="UniProtKB-ARBA"/>
</dbReference>
<evidence type="ECO:0000259" key="5">
    <source>
        <dbReference type="PROSITE" id="PS50075"/>
    </source>
</evidence>
<dbReference type="EMBL" id="FZOD01000059">
    <property type="protein sequence ID" value="SNT54475.1"/>
    <property type="molecule type" value="Genomic_DNA"/>
</dbReference>
<dbReference type="Pfam" id="PF00550">
    <property type="entry name" value="PP-binding"/>
    <property type="match status" value="2"/>
</dbReference>
<dbReference type="Gene3D" id="3.40.50.980">
    <property type="match status" value="4"/>
</dbReference>
<dbReference type="FunFam" id="1.10.1200.10:FF:000005">
    <property type="entry name" value="Nonribosomal peptide synthetase 1"/>
    <property type="match status" value="1"/>
</dbReference>
<dbReference type="GO" id="GO:0003824">
    <property type="term" value="F:catalytic activity"/>
    <property type="evidence" value="ECO:0007669"/>
    <property type="project" value="InterPro"/>
</dbReference>
<keyword evidence="3" id="KW-0596">Phosphopantetheine</keyword>
<dbReference type="CDD" id="cd19540">
    <property type="entry name" value="LCL_NRPS-like"/>
    <property type="match status" value="1"/>
</dbReference>
<dbReference type="SUPFAM" id="SSF47336">
    <property type="entry name" value="ACP-like"/>
    <property type="match status" value="2"/>
</dbReference>
<dbReference type="NCBIfam" id="NF003417">
    <property type="entry name" value="PRK04813.1"/>
    <property type="match status" value="3"/>
</dbReference>
<dbReference type="PROSITE" id="PS00012">
    <property type="entry name" value="PHOSPHOPANTETHEINE"/>
    <property type="match status" value="1"/>
</dbReference>
<protein>
    <submittedName>
        <fullName evidence="6">Amino acid adenylation domain-containing protein</fullName>
    </submittedName>
</protein>
<dbReference type="InterPro" id="IPR000873">
    <property type="entry name" value="AMP-dep_synth/lig_dom"/>
</dbReference>
<dbReference type="InterPro" id="IPR025110">
    <property type="entry name" value="AMP-bd_C"/>
</dbReference>
<dbReference type="InterPro" id="IPR010071">
    <property type="entry name" value="AA_adenyl_dom"/>
</dbReference>
<dbReference type="PROSITE" id="PS00455">
    <property type="entry name" value="AMP_BINDING"/>
    <property type="match status" value="3"/>
</dbReference>
<dbReference type="Gene3D" id="3.30.559.10">
    <property type="entry name" value="Chloramphenicol acetyltransferase-like domain"/>
    <property type="match status" value="3"/>
</dbReference>
<dbReference type="SMART" id="SM00823">
    <property type="entry name" value="PKS_PP"/>
    <property type="match status" value="2"/>
</dbReference>
<evidence type="ECO:0000256" key="3">
    <source>
        <dbReference type="ARBA" id="ARBA00022450"/>
    </source>
</evidence>
<evidence type="ECO:0000313" key="6">
    <source>
        <dbReference type="EMBL" id="SNT54475.1"/>
    </source>
</evidence>
<evidence type="ECO:0000256" key="4">
    <source>
        <dbReference type="ARBA" id="ARBA00022553"/>
    </source>
</evidence>
<gene>
    <name evidence="6" type="ORF">SAMN05216276_10592</name>
</gene>
<dbReference type="CDD" id="cd05930">
    <property type="entry name" value="A_NRPS"/>
    <property type="match status" value="2"/>
</dbReference>
<dbReference type="InterPro" id="IPR020845">
    <property type="entry name" value="AMP-binding_CS"/>
</dbReference>
<dbReference type="OrthoDB" id="2472181at2"/>
<dbReference type="PROSITE" id="PS50075">
    <property type="entry name" value="CARRIER"/>
    <property type="match status" value="2"/>
</dbReference>
<name>A0A239NHW8_9ACTN</name>
<dbReference type="InterPro" id="IPR042099">
    <property type="entry name" value="ANL_N_sf"/>
</dbReference>
<feature type="domain" description="Carrier" evidence="5">
    <location>
        <begin position="2024"/>
        <end position="2099"/>
    </location>
</feature>
<evidence type="ECO:0000313" key="7">
    <source>
        <dbReference type="Proteomes" id="UP000198282"/>
    </source>
</evidence>
<dbReference type="InterPro" id="IPR020806">
    <property type="entry name" value="PKS_PP-bd"/>
</dbReference>
<keyword evidence="4" id="KW-0597">Phosphoprotein</keyword>
<feature type="domain" description="Carrier" evidence="5">
    <location>
        <begin position="959"/>
        <end position="1033"/>
    </location>
</feature>
<dbReference type="Gene3D" id="3.40.50.12780">
    <property type="entry name" value="N-terminal domain of ligase-like"/>
    <property type="match status" value="1"/>
</dbReference>
<evidence type="ECO:0000256" key="2">
    <source>
        <dbReference type="ARBA" id="ARBA00006432"/>
    </source>
</evidence>
<organism evidence="6 7">
    <name type="scientific">Streptosporangium subroseum</name>
    <dbReference type="NCBI Taxonomy" id="106412"/>
    <lineage>
        <taxon>Bacteria</taxon>
        <taxon>Bacillati</taxon>
        <taxon>Actinomycetota</taxon>
        <taxon>Actinomycetes</taxon>
        <taxon>Streptosporangiales</taxon>
        <taxon>Streptosporangiaceae</taxon>
        <taxon>Streptosporangium</taxon>
    </lineage>
</organism>
<dbReference type="Pfam" id="PF00668">
    <property type="entry name" value="Condensation"/>
    <property type="match status" value="3"/>
</dbReference>
<dbReference type="GO" id="GO:0031177">
    <property type="term" value="F:phosphopantetheine binding"/>
    <property type="evidence" value="ECO:0007669"/>
    <property type="project" value="InterPro"/>
</dbReference>
<sequence length="2780" mass="297814">MFEHAKKALTAAQKGIWSAQALDPENPAQNMVEYLEISGTLRPPLLEEAFRQALAETEVARLRFGQDDDGPWQMVGPPLDYRLPVVDLRSEPEPTAAAEAWMRADAARPADLEAGSIFGITAFLVGEDRTLLYLRAHHIALDAVGYTLWLNRAAEIYSALEDGRACPFTPFATLDEILADDELYRGSERFTQDRAYWAEQMAGTPDVVSLTGGTAPASASSHRRSAVVPGGIAEPLRRLARSSGVALPALLIGAAGLYVQRMAGAPEVVLGLTVPARKGSGMAGAVATMANNLPLRLSLGPGMSVRELARHTSARTRGLLAHQRYRYGDLYHDLKLAAAGKRMSGPVINILPPDETPRFGRCETTSRTYLANGEVDDLMILIYERSDDGLRVDFAANPARYTAEENAAHQERFLDLLATLARLEPDAPIAGLDLLTPDERARLLVEWNDTAREVPATTLTTLFEAQAARTPSALAVVTRESGLTYGELNARANRLARLLVSRGAGPEERVAVLMDRSADLVVALLAVLKSGAAYVPVDPAYPAERIAHMLADARPTLMLVQQGPAAGHGLPRIVIDDPDVMAAASVLSGEDLTDAERGGGLLPGHPAYVIFTSGSTGRPKGVVVQHGNVVNYVARAVSAYPEVAGNVVYHTSVSFDAGVTELYGALTVGGRVHVAGLDERLPVVLGGERLSFLHLTPSHLAFLRQFGDAHVPTGRLMVGGEAAQATQVLEWTGKHAGVAVVNHYGPTETTVGCLDHVVEAGGDGEGVLPIGRPVWNTRVFVLDAWLRPVPVGTAGELYVAGAQLTRGYLNRPGLTAERFVANPYGAPGERMYRTGDLTRWNADGQIEYLGRTDDQVKIRGFRIELGEVEAALSTHPAVSQAVVVVREDRPGDRRLVGYVVAPPGTDVVQMRYHLAGMLPEYMVPAGIVALDALPLTVNGKLDRKALPAPEHFGDAAFQAPATPQEEVLCALFAEVLGVERVGVDDNFFELGGHSLLAVTLMERARQRGVLVSARALYVTPTVAGLAATVQQAAGRPAGPPNGIPPGATVITPDMAPLADLTAEEIDRIVAAVPGGAANIADIYPLAPLQEGIFFHHLVEGDDSADPYIMPVVLRFDSRARVDAFLTALQRVIDRHDVMRTAFVWKGLREPVQVVLRGARLSVRETDLDGGSAERLVAGLPVRMDLTRAPLLRAHVAREPGGDRWLVALQSHHLIQDHTALDVVLGELASFLEGRQDALPEPLPYREFVAQARLGMPAREHERFFTRLLGDVTEPTAPYGLLDVHGDGGGVSEARTRLHTGVAARVREQAQRLGVSAATLFHLVWARVVAATSGRDDVVFGTVLLGRMNAGAGADRVPGLFINTLPVRLDVRAGSVLDAVNGMQRQLAELLVHEHAPLALAQKAGGVPAQTPLFTSLFNYRHSQADTPGIGLEGVELLHAHERTNYPVAVNVDDTGDGFAVTVQAASPIDPRSLAALVTTVAEAVVSALESAPSAGLAQVEVLDAAERDRILVRWNDTARKVPQATLAESFEAQAARTPSAKAVLSPHLSLTYAELNARANRLARWLISQGAGPEGRVAVMMDRSADLVVALLAVVKSGAAYVPIDPAYPADRIAYMLADSRAALVITRTDVAGGAGVTRVEVDGPATIRELERLDGGDVSDADRRDVLLPAHPAYVIYTSGSTGRPKGVVVSHGAVSNYLAWATDAYPALAGRTLLHSSVAFDLTVTPLYGTLASGGTVHVTGIHDEIPADQAPTFVKATPSHLGVLSEWPAGSFPAGDLVLGGEGLTGEQLIQWRSAHPGVVIVNEYGPTEAAVGCVVHEVRPGDPDLHGGVPIGRPVWNTTVFVLDGSLRPVPCGVAGELYLAGAQLARGYLDRPGLTAERFVAGPYGAPGERMYRTGDLARWTADGDLEYLGRTDDQVKVRGFRIELGEVEAALLAHPAVAQAAATVREDQPGDRRLVGYVVLRDPVDVAEVRSHLAGALPDYMVPAALVAMDELPLTVHGKLDRRAFPAPDYGVGAGGRGPATAREEILCALFAEVLGLPAVGVDDDFFDLGGHSLLATRLASRVRSVFGAEVPIRALFEAPTPLAFAQRLGIPGPVRRPLTAIDRPERVPLSFAQRRLWFLGELEGPSATYDIPMVLRLTGKLDVDALRAALRDVVGRHEVLRTVFGSTDGRPYQRILPADDVVVELPAIPATQDGLRQAVGAVAGHVFDLAAEIPLRSWLFQMGPEEHVLLVVVHHIASDGWSLVPLARDVSTAYVARVGGAAPAWEPLPVQYADYTLWQRDLLGNENDPASTLNQQLDHWRTTLVGLPEELTLPTDRPRPPIATHHGATTDIHIDADLHRKLTTLARTEGATMFMVLQAALATLLSRLGAGTDIPIGTPIAGRTDHNLDHLVGFFVNTLVIRTDLSGRPSFRELLHRVREQTLDALTHQDLPFERLVEDLAPTRSMARHPLFQTMLALQNIAPASLDLPGLDVERLDTGDRPAKFDLDIELYETRTGLTGTITYATDLFDHTTVDTLAERFVRLLDAVADEPARCVDGFELLSGTERHQVLVEWNDTAHEVPAVTLPDLFQAQVVRTPDVSAVVHEGSALSYAELNTRANRLARLLVAHGAGPERRVAVMMDRSADLVVALLAVVKSGAAYVPIDPAYPAERVAYMLADSQATLLITDGSAPSGEPVPPINAVPPINVTDPATIAHLQATDDTDLSDTDRGRALLPAHPAYVIYTSGSTGRPKGVVVPHENVVSLFAATRERLGIGSSDVWAWFHSFSFDVSV</sequence>
<dbReference type="InterPro" id="IPR009081">
    <property type="entry name" value="PP-bd_ACP"/>
</dbReference>
<keyword evidence="7" id="KW-1185">Reference proteome</keyword>
<reference evidence="6 7" key="1">
    <citation type="submission" date="2017-06" db="EMBL/GenBank/DDBJ databases">
        <authorList>
            <person name="Kim H.J."/>
            <person name="Triplett B.A."/>
        </authorList>
    </citation>
    <scope>NUCLEOTIDE SEQUENCE [LARGE SCALE GENOMIC DNA]</scope>
    <source>
        <strain evidence="6 7">CGMCC 4.2132</strain>
    </source>
</reference>
<dbReference type="FunFam" id="3.40.50.12780:FF:000012">
    <property type="entry name" value="Non-ribosomal peptide synthetase"/>
    <property type="match status" value="2"/>
</dbReference>
<dbReference type="GO" id="GO:0005829">
    <property type="term" value="C:cytosol"/>
    <property type="evidence" value="ECO:0007669"/>
    <property type="project" value="TreeGrafter"/>
</dbReference>
<dbReference type="FunFam" id="3.30.300.30:FF:000010">
    <property type="entry name" value="Enterobactin synthetase component F"/>
    <property type="match status" value="2"/>
</dbReference>
<dbReference type="FunFam" id="2.30.38.10:FF:000001">
    <property type="entry name" value="Non-ribosomal peptide synthetase PvdI"/>
    <property type="match status" value="2"/>
</dbReference>
<dbReference type="SUPFAM" id="SSF56801">
    <property type="entry name" value="Acetyl-CoA synthetase-like"/>
    <property type="match status" value="3"/>
</dbReference>
<dbReference type="InterPro" id="IPR036736">
    <property type="entry name" value="ACP-like_sf"/>
</dbReference>
<dbReference type="FunFam" id="1.10.1200.10:FF:000016">
    <property type="entry name" value="Non-ribosomal peptide synthase"/>
    <property type="match status" value="1"/>
</dbReference>
<dbReference type="PANTHER" id="PTHR45527:SF1">
    <property type="entry name" value="FATTY ACID SYNTHASE"/>
    <property type="match status" value="1"/>
</dbReference>
<dbReference type="GO" id="GO:0043041">
    <property type="term" value="P:amino acid activation for nonribosomal peptide biosynthetic process"/>
    <property type="evidence" value="ECO:0007669"/>
    <property type="project" value="TreeGrafter"/>
</dbReference>
<dbReference type="SUPFAM" id="SSF52777">
    <property type="entry name" value="CoA-dependent acyltransferases"/>
    <property type="match status" value="6"/>
</dbReference>
<dbReference type="Gene3D" id="3.30.300.30">
    <property type="match status" value="2"/>
</dbReference>
<dbReference type="Gene3D" id="2.30.38.10">
    <property type="entry name" value="Luciferase, Domain 3"/>
    <property type="match status" value="2"/>
</dbReference>
<dbReference type="Gene3D" id="1.10.1200.10">
    <property type="entry name" value="ACP-like"/>
    <property type="match status" value="2"/>
</dbReference>
<dbReference type="FunFam" id="3.30.559.30:FF:000001">
    <property type="entry name" value="Non-ribosomal peptide synthetase"/>
    <property type="match status" value="1"/>
</dbReference>
<dbReference type="GO" id="GO:0072330">
    <property type="term" value="P:monocarboxylic acid biosynthetic process"/>
    <property type="evidence" value="ECO:0007669"/>
    <property type="project" value="UniProtKB-ARBA"/>
</dbReference>
<dbReference type="NCBIfam" id="TIGR01733">
    <property type="entry name" value="AA-adenyl-dom"/>
    <property type="match status" value="2"/>
</dbReference>
<dbReference type="InterPro" id="IPR045851">
    <property type="entry name" value="AMP-bd_C_sf"/>
</dbReference>
<dbReference type="InterPro" id="IPR001242">
    <property type="entry name" value="Condensation_dom"/>
</dbReference>
<accession>A0A239NHW8</accession>
<proteinExistence type="inferred from homology"/>
<dbReference type="Proteomes" id="UP000198282">
    <property type="component" value="Unassembled WGS sequence"/>
</dbReference>
<dbReference type="Gene3D" id="3.30.559.30">
    <property type="entry name" value="Nonribosomal peptide synthetase, condensation domain"/>
    <property type="match status" value="3"/>
</dbReference>
<dbReference type="GO" id="GO:0044550">
    <property type="term" value="P:secondary metabolite biosynthetic process"/>
    <property type="evidence" value="ECO:0007669"/>
    <property type="project" value="UniProtKB-ARBA"/>
</dbReference>
<evidence type="ECO:0000256" key="1">
    <source>
        <dbReference type="ARBA" id="ARBA00001957"/>
    </source>
</evidence>
<comment type="similarity">
    <text evidence="2">Belongs to the ATP-dependent AMP-binding enzyme family.</text>
</comment>
<comment type="cofactor">
    <cofactor evidence="1">
        <name>pantetheine 4'-phosphate</name>
        <dbReference type="ChEBI" id="CHEBI:47942"/>
    </cofactor>
</comment>
<dbReference type="Pfam" id="PF00501">
    <property type="entry name" value="AMP-binding"/>
    <property type="match status" value="3"/>
</dbReference>
<dbReference type="Pfam" id="PF13193">
    <property type="entry name" value="AMP-binding_C"/>
    <property type="match status" value="2"/>
</dbReference>
<dbReference type="FunFam" id="3.40.50.980:FF:000001">
    <property type="entry name" value="Non-ribosomal peptide synthetase"/>
    <property type="match status" value="3"/>
</dbReference>